<sequence>MASLVVFDYDWSLINDNSDTFVFKVLQPELLDHLKQLTAAGVQWTAAIDQTLSRLSTSRAQLVETIAQVPVQPGMLEAVHHAHAQGADIMIVSDANTVFIESFLELHNLQHIVRPVYTNPAAFEGDVLHVRPYHSPPPGCPKCPVNMCKGAILRDIKAQKSYAKVVYIGDGGGDFCPTSELSRNDFALARADYELAKRLAAAPDLPVNVRSWSTGQDILALFQELL</sequence>
<dbReference type="Gene3D" id="3.40.50.1000">
    <property type="entry name" value="HAD superfamily/HAD-like"/>
    <property type="match status" value="1"/>
</dbReference>
<comment type="caution">
    <text evidence="8">The sequence shown here is derived from an EMBL/GenBank/DDBJ whole genome shotgun (WGS) entry which is preliminary data.</text>
</comment>
<feature type="binding site" evidence="7">
    <location>
        <position position="10"/>
    </location>
    <ligand>
        <name>Mg(2+)</name>
        <dbReference type="ChEBI" id="CHEBI:18420"/>
    </ligand>
</feature>
<protein>
    <submittedName>
        <fullName evidence="8">Pyridoxal phosphate phosphatase</fullName>
    </submittedName>
</protein>
<dbReference type="NCBIfam" id="TIGR01489">
    <property type="entry name" value="DKMTPPase-SF"/>
    <property type="match status" value="1"/>
</dbReference>
<dbReference type="NCBIfam" id="TIGR01488">
    <property type="entry name" value="HAD-SF-IB"/>
    <property type="match status" value="1"/>
</dbReference>
<comment type="cofactor">
    <cofactor evidence="1 7">
        <name>Mg(2+)</name>
        <dbReference type="ChEBI" id="CHEBI:18420"/>
    </cofactor>
</comment>
<evidence type="ECO:0000256" key="2">
    <source>
        <dbReference type="ARBA" id="ARBA00022723"/>
    </source>
</evidence>
<gene>
    <name evidence="8" type="ORF">ACHHYP_05105</name>
</gene>
<reference evidence="8 9" key="1">
    <citation type="journal article" date="2014" name="Genome Biol. Evol.">
        <title>The secreted proteins of Achlya hypogyna and Thraustotheca clavata identify the ancestral oomycete secretome and reveal gene acquisitions by horizontal gene transfer.</title>
        <authorList>
            <person name="Misner I."/>
            <person name="Blouin N."/>
            <person name="Leonard G."/>
            <person name="Richards T.A."/>
            <person name="Lane C.E."/>
        </authorList>
    </citation>
    <scope>NUCLEOTIDE SEQUENCE [LARGE SCALE GENOMIC DNA]</scope>
    <source>
        <strain evidence="8 9">ATCC 48635</strain>
    </source>
</reference>
<dbReference type="Pfam" id="PF06888">
    <property type="entry name" value="Put_Phosphatase"/>
    <property type="match status" value="1"/>
</dbReference>
<organism evidence="8 9">
    <name type="scientific">Achlya hypogyna</name>
    <name type="common">Oomycete</name>
    <name type="synonym">Protoachlya hypogyna</name>
    <dbReference type="NCBI Taxonomy" id="1202772"/>
    <lineage>
        <taxon>Eukaryota</taxon>
        <taxon>Sar</taxon>
        <taxon>Stramenopiles</taxon>
        <taxon>Oomycota</taxon>
        <taxon>Saprolegniomycetes</taxon>
        <taxon>Saprolegniales</taxon>
        <taxon>Achlyaceae</taxon>
        <taxon>Achlya</taxon>
    </lineage>
</organism>
<evidence type="ECO:0000256" key="1">
    <source>
        <dbReference type="ARBA" id="ARBA00001946"/>
    </source>
</evidence>
<dbReference type="EMBL" id="JNBR01000565">
    <property type="protein sequence ID" value="OQR90962.1"/>
    <property type="molecule type" value="Genomic_DNA"/>
</dbReference>
<proteinExistence type="predicted"/>
<dbReference type="InterPro" id="IPR036412">
    <property type="entry name" value="HAD-like_sf"/>
</dbReference>
<evidence type="ECO:0000313" key="8">
    <source>
        <dbReference type="EMBL" id="OQR90962.1"/>
    </source>
</evidence>
<feature type="binding site" evidence="6">
    <location>
        <position position="19"/>
    </location>
    <ligand>
        <name>substrate</name>
    </ligand>
</feature>
<keyword evidence="4 7" id="KW-0460">Magnesium</keyword>
<dbReference type="GO" id="GO:0046872">
    <property type="term" value="F:metal ion binding"/>
    <property type="evidence" value="ECO:0007669"/>
    <property type="project" value="UniProtKB-KW"/>
</dbReference>
<evidence type="ECO:0000256" key="6">
    <source>
        <dbReference type="PIRSR" id="PIRSR031051-2"/>
    </source>
</evidence>
<dbReference type="InterPro" id="IPR006384">
    <property type="entry name" value="HAD_hydro_PyrdxlP_Pase-like"/>
</dbReference>
<feature type="binding site" evidence="7">
    <location>
        <position position="8"/>
    </location>
    <ligand>
        <name>Mg(2+)</name>
        <dbReference type="ChEBI" id="CHEBI:18420"/>
    </ligand>
</feature>
<keyword evidence="2 7" id="KW-0479">Metal-binding</keyword>
<dbReference type="GO" id="GO:0016791">
    <property type="term" value="F:phosphatase activity"/>
    <property type="evidence" value="ECO:0007669"/>
    <property type="project" value="InterPro"/>
</dbReference>
<evidence type="ECO:0000256" key="5">
    <source>
        <dbReference type="PIRSR" id="PIRSR031051-1"/>
    </source>
</evidence>
<keyword evidence="3" id="KW-0378">Hydrolase</keyword>
<name>A0A1V9YZ37_ACHHY</name>
<feature type="active site" description="Nucleophile" evidence="5">
    <location>
        <position position="8"/>
    </location>
</feature>
<keyword evidence="9" id="KW-1185">Reference proteome</keyword>
<evidence type="ECO:0000256" key="3">
    <source>
        <dbReference type="ARBA" id="ARBA00022801"/>
    </source>
</evidence>
<dbReference type="PANTHER" id="PTHR20889">
    <property type="entry name" value="PHOSPHATASE, ORPHAN 1, 2"/>
    <property type="match status" value="1"/>
</dbReference>
<evidence type="ECO:0000256" key="4">
    <source>
        <dbReference type="ARBA" id="ARBA00022842"/>
    </source>
</evidence>
<dbReference type="PIRSF" id="PIRSF031051">
    <property type="entry name" value="PyrdxlP_Pase_PHOSPHO2"/>
    <property type="match status" value="1"/>
</dbReference>
<dbReference type="InterPro" id="IPR016965">
    <property type="entry name" value="Pase_PHOSPHO-typ"/>
</dbReference>
<feature type="active site" description="Proton donor" evidence="5">
    <location>
        <position position="10"/>
    </location>
</feature>
<feature type="binding site" evidence="7">
    <location>
        <position position="170"/>
    </location>
    <ligand>
        <name>Mg(2+)</name>
        <dbReference type="ChEBI" id="CHEBI:18420"/>
    </ligand>
</feature>
<accession>A0A1V9YZ37</accession>
<dbReference type="InterPro" id="IPR023214">
    <property type="entry name" value="HAD_sf"/>
</dbReference>
<evidence type="ECO:0000313" key="9">
    <source>
        <dbReference type="Proteomes" id="UP000243579"/>
    </source>
</evidence>
<dbReference type="PANTHER" id="PTHR20889:SF12">
    <property type="entry name" value="LP01149P"/>
    <property type="match status" value="1"/>
</dbReference>
<dbReference type="Proteomes" id="UP000243579">
    <property type="component" value="Unassembled WGS sequence"/>
</dbReference>
<dbReference type="AlphaFoldDB" id="A0A1V9YZ37"/>
<feature type="binding site" evidence="6">
    <location>
        <position position="94"/>
    </location>
    <ligand>
        <name>substrate</name>
    </ligand>
</feature>
<dbReference type="SUPFAM" id="SSF56784">
    <property type="entry name" value="HAD-like"/>
    <property type="match status" value="1"/>
</dbReference>
<dbReference type="OrthoDB" id="10267182at2759"/>
<dbReference type="STRING" id="1202772.A0A1V9YZ37"/>
<evidence type="ECO:0000256" key="7">
    <source>
        <dbReference type="PIRSR" id="PIRSR031051-3"/>
    </source>
</evidence>